<dbReference type="PATRIC" id="fig|271065.3.peg.1373"/>
<dbReference type="AlphaFoldDB" id="G4SWC2"/>
<protein>
    <recommendedName>
        <fullName evidence="4">CRISPR-associated protein, Csd1 family</fullName>
    </recommendedName>
</protein>
<accession>G4SWC2</accession>
<feature type="coiled-coil region" evidence="1">
    <location>
        <begin position="560"/>
        <end position="587"/>
    </location>
</feature>
<dbReference type="KEGG" id="mah:MEALZ_1348"/>
<sequence length="588" mass="65196">MLNEVLAHAERAGIKTEPGFSVKSAKWAIVIGKQAEITGLIPLGDGKTGLEFACCPDLSQSEMITGSLTRSQFLLESLAVVALYYKESTDEKEVDKYRSKHEYFVGLLEQASANCYELARAATALNNPEELQKLTRFLNNYQPKPKPTDSATLLIEDSFPLCSTAWHDWWRNQRASGNINDFDKAENKESMRCLLTGNAIVPVDTHPKIKGLSSVGGLGTGDVFIGFDKEAFQSYGLNKSANAATDEITAKIYAETFNQLIHRQSIRLINGLAVYWFGRELANRDDDLFAELENPAEPLSGQPTKPKQLLNAIKDGQRPDLLENYYYVMTVSGQSGRVMVRDWQQGRLIEMLENVNAWFDDLQIIARDGGKLAPPPKFLAVVGSLFRELKDAPAPLINDLWRTALNKNKPVSNSAFAQALMATRKAVINEEAQNHARMGLLKAYHIRNKGDRYMNTQLNPGHPSPAYQCGRLLAVLADLQYAALGDVGAGVVQRYYTATSQAPALRIGQLMSNAKNHLNKVGGGLAFEFENRIGEIMSAMTQIPKTLDLEQQSLFALGYYQQLADNRARMAENKAKKQAKLNQAEGEN</sequence>
<reference evidence="3" key="1">
    <citation type="journal article" date="2012" name="J. Bacteriol.">
        <title>Genome sequence of the haloalkaliphilic methanotrophic bacterium Methylomicrobium alcaliphilum 20Z.</title>
        <authorList>
            <person name="Vuilleumier S."/>
            <person name="Khmelenina V.N."/>
            <person name="Bringel F."/>
            <person name="Reshetnikov A.S."/>
            <person name="Lajus A."/>
            <person name="Mangenot S."/>
            <person name="Rouy Z."/>
            <person name="Op den Camp H.J."/>
            <person name="Jetten M.S."/>
            <person name="Dispirito A.A."/>
            <person name="Dunfield P."/>
            <person name="Klotz M.G."/>
            <person name="Semrau J.D."/>
            <person name="Stein L.Y."/>
            <person name="Barbe V."/>
            <person name="Medigue C."/>
            <person name="Trotsenko Y.A."/>
            <person name="Kalyuzhnaya M.G."/>
        </authorList>
    </citation>
    <scope>NUCLEOTIDE SEQUENCE [LARGE SCALE GENOMIC DNA]</scope>
    <source>
        <strain evidence="3">DSM 19304 / NCIMB 14124 / VKM B-2133 / 20Z</strain>
    </source>
</reference>
<dbReference type="STRING" id="1091494.MEALZ_1348"/>
<evidence type="ECO:0000313" key="3">
    <source>
        <dbReference type="Proteomes" id="UP000008315"/>
    </source>
</evidence>
<proteinExistence type="predicted"/>
<dbReference type="HOGENOM" id="CLU_441904_0_0_6"/>
<dbReference type="Proteomes" id="UP000008315">
    <property type="component" value="Chromosome"/>
</dbReference>
<dbReference type="NCBIfam" id="TIGR01863">
    <property type="entry name" value="cas_Csd1"/>
    <property type="match status" value="1"/>
</dbReference>
<keyword evidence="3" id="KW-1185">Reference proteome</keyword>
<evidence type="ECO:0000313" key="2">
    <source>
        <dbReference type="EMBL" id="CCE23037.1"/>
    </source>
</evidence>
<dbReference type="InterPro" id="IPR010144">
    <property type="entry name" value="CRISPR-assoc_prot_Csd1-typ"/>
</dbReference>
<gene>
    <name evidence="2" type="ordered locus">MEALZ_1348</name>
</gene>
<keyword evidence="1" id="KW-0175">Coiled coil</keyword>
<dbReference type="Pfam" id="PF09709">
    <property type="entry name" value="Cas_Csd1"/>
    <property type="match status" value="1"/>
</dbReference>
<name>G4SWC2_META2</name>
<dbReference type="EMBL" id="FO082060">
    <property type="protein sequence ID" value="CCE23037.1"/>
    <property type="molecule type" value="Genomic_DNA"/>
</dbReference>
<dbReference type="RefSeq" id="WP_014147833.1">
    <property type="nucleotide sequence ID" value="NC_016112.1"/>
</dbReference>
<evidence type="ECO:0000256" key="1">
    <source>
        <dbReference type="SAM" id="Coils"/>
    </source>
</evidence>
<organism evidence="2 3">
    <name type="scientific">Methylotuvimicrobium alcaliphilum (strain DSM 19304 / NCIMB 14124 / VKM B-2133 / 20Z)</name>
    <name type="common">Methylomicrobium alcaliphilum</name>
    <dbReference type="NCBI Taxonomy" id="1091494"/>
    <lineage>
        <taxon>Bacteria</taxon>
        <taxon>Pseudomonadati</taxon>
        <taxon>Pseudomonadota</taxon>
        <taxon>Gammaproteobacteria</taxon>
        <taxon>Methylococcales</taxon>
        <taxon>Methylococcaceae</taxon>
        <taxon>Methylotuvimicrobium</taxon>
    </lineage>
</organism>
<evidence type="ECO:0008006" key="4">
    <source>
        <dbReference type="Google" id="ProtNLM"/>
    </source>
</evidence>